<accession>A0A7S3ZXW2</accession>
<dbReference type="EMBL" id="HBIW01014794">
    <property type="protein sequence ID" value="CAE0697307.1"/>
    <property type="molecule type" value="Transcribed_RNA"/>
</dbReference>
<evidence type="ECO:0000313" key="4">
    <source>
        <dbReference type="EMBL" id="CAH0374450.1"/>
    </source>
</evidence>
<dbReference type="EMBL" id="CAKKNE010000004">
    <property type="protein sequence ID" value="CAH0374450.1"/>
    <property type="molecule type" value="Genomic_DNA"/>
</dbReference>
<reference evidence="4" key="2">
    <citation type="submission" date="2021-11" db="EMBL/GenBank/DDBJ databases">
        <authorList>
            <consortium name="Genoscope - CEA"/>
            <person name="William W."/>
        </authorList>
    </citation>
    <scope>NUCLEOTIDE SEQUENCE</scope>
</reference>
<proteinExistence type="predicted"/>
<evidence type="ECO:0000313" key="5">
    <source>
        <dbReference type="Proteomes" id="UP000789595"/>
    </source>
</evidence>
<feature type="region of interest" description="Disordered" evidence="1">
    <location>
        <begin position="36"/>
        <end position="70"/>
    </location>
</feature>
<feature type="compositionally biased region" description="Basic and acidic residues" evidence="1">
    <location>
        <begin position="40"/>
        <end position="61"/>
    </location>
</feature>
<feature type="signal peptide" evidence="2">
    <location>
        <begin position="1"/>
        <end position="18"/>
    </location>
</feature>
<organism evidence="3">
    <name type="scientific">Pelagomonas calceolata</name>
    <dbReference type="NCBI Taxonomy" id="35677"/>
    <lineage>
        <taxon>Eukaryota</taxon>
        <taxon>Sar</taxon>
        <taxon>Stramenopiles</taxon>
        <taxon>Ochrophyta</taxon>
        <taxon>Pelagophyceae</taxon>
        <taxon>Pelagomonadales</taxon>
        <taxon>Pelagomonadaceae</taxon>
        <taxon>Pelagomonas</taxon>
    </lineage>
</organism>
<dbReference type="PROSITE" id="PS51257">
    <property type="entry name" value="PROKAR_LIPOPROTEIN"/>
    <property type="match status" value="1"/>
</dbReference>
<name>A0A7S3ZXW2_9STRA</name>
<keyword evidence="5" id="KW-1185">Reference proteome</keyword>
<dbReference type="Proteomes" id="UP000789595">
    <property type="component" value="Unassembled WGS sequence"/>
</dbReference>
<evidence type="ECO:0008006" key="6">
    <source>
        <dbReference type="Google" id="ProtNLM"/>
    </source>
</evidence>
<feature type="chain" id="PRO_5036403998" description="Plastid lipid-associated protein/fibrillin conserved domain-containing protein" evidence="2">
    <location>
        <begin position="19"/>
        <end position="284"/>
    </location>
</feature>
<dbReference type="OrthoDB" id="10266005at2759"/>
<gene>
    <name evidence="3" type="ORF">PCAL00307_LOCUS12743</name>
    <name evidence="4" type="ORF">PECAL_4P17290</name>
</gene>
<sequence>MAPRRGAVALLATSACTAFVLHRGAPRAPACILRAADDEESKRSKAKKLWDKLRGKDETDQRPPTLDEGENKDMYAALKAQRLKQLEEKDTTMADSEIYETLARKGDFPLVSKQLNEALQNRSMGTNTFLPPVLTSPDWSEFAPSSGQTPGEVISGVLRALREGNRVAEVEETENTGVPTLLRFLSPASSFGSEPVDDEDFIAFVMDSEYDILLRWEDLSFKGTMNLNVDGNRAFQTVQLQDPSGLWVKTKWALSLRDAADCKELCDTSDDGYWLIDNVMVSAR</sequence>
<keyword evidence="2" id="KW-0732">Signal</keyword>
<dbReference type="AlphaFoldDB" id="A0A7S3ZXW2"/>
<protein>
    <recommendedName>
        <fullName evidence="6">Plastid lipid-associated protein/fibrillin conserved domain-containing protein</fullName>
    </recommendedName>
</protein>
<reference evidence="3" key="1">
    <citation type="submission" date="2021-01" db="EMBL/GenBank/DDBJ databases">
        <authorList>
            <person name="Corre E."/>
            <person name="Pelletier E."/>
            <person name="Niang G."/>
            <person name="Scheremetjew M."/>
            <person name="Finn R."/>
            <person name="Kale V."/>
            <person name="Holt S."/>
            <person name="Cochrane G."/>
            <person name="Meng A."/>
            <person name="Brown T."/>
            <person name="Cohen L."/>
        </authorList>
    </citation>
    <scope>NUCLEOTIDE SEQUENCE</scope>
    <source>
        <strain evidence="3">CCMP1756</strain>
    </source>
</reference>
<evidence type="ECO:0000256" key="2">
    <source>
        <dbReference type="SAM" id="SignalP"/>
    </source>
</evidence>
<evidence type="ECO:0000313" key="3">
    <source>
        <dbReference type="EMBL" id="CAE0697307.1"/>
    </source>
</evidence>
<evidence type="ECO:0000256" key="1">
    <source>
        <dbReference type="SAM" id="MobiDB-lite"/>
    </source>
</evidence>